<protein>
    <recommendedName>
        <fullName evidence="9">D-alanyl-D-alanine dipeptidase</fullName>
        <shortName evidence="9">D-Ala-D-Ala dipeptidase</shortName>
        <ecNumber evidence="9">3.4.13.22</ecNumber>
    </recommendedName>
</protein>
<comment type="catalytic activity">
    <reaction evidence="1 9">
        <text>D-alanyl-D-alanine + H2O = 2 D-alanine</text>
        <dbReference type="Rhea" id="RHEA:20661"/>
        <dbReference type="ChEBI" id="CHEBI:15377"/>
        <dbReference type="ChEBI" id="CHEBI:57416"/>
        <dbReference type="ChEBI" id="CHEBI:57822"/>
        <dbReference type="EC" id="3.4.13.22"/>
    </reaction>
</comment>
<accession>A0A367FDW2</accession>
<evidence type="ECO:0000256" key="2">
    <source>
        <dbReference type="ARBA" id="ARBA00022670"/>
    </source>
</evidence>
<dbReference type="EC" id="3.4.13.22" evidence="9"/>
<dbReference type="InterPro" id="IPR009045">
    <property type="entry name" value="Zn_M74/Hedgehog-like"/>
</dbReference>
<reference evidence="10 11" key="1">
    <citation type="submission" date="2018-06" db="EMBL/GenBank/DDBJ databases">
        <title>Sphaerisporangium craniellae sp. nov., isolated from a marine sponge in the South China Sea.</title>
        <authorList>
            <person name="Li L."/>
        </authorList>
    </citation>
    <scope>NUCLEOTIDE SEQUENCE [LARGE SCALE GENOMIC DNA]</scope>
    <source>
        <strain evidence="10 11">CCTCC AA 208026</strain>
    </source>
</reference>
<evidence type="ECO:0000256" key="8">
    <source>
        <dbReference type="ARBA" id="ARBA00023316"/>
    </source>
</evidence>
<organism evidence="10 11">
    <name type="scientific">Sphaerisporangium album</name>
    <dbReference type="NCBI Taxonomy" id="509200"/>
    <lineage>
        <taxon>Bacteria</taxon>
        <taxon>Bacillati</taxon>
        <taxon>Actinomycetota</taxon>
        <taxon>Actinomycetes</taxon>
        <taxon>Streptosporangiales</taxon>
        <taxon>Streptosporangiaceae</taxon>
        <taxon>Sphaerisporangium</taxon>
    </lineage>
</organism>
<dbReference type="PIRSF" id="PIRSF026671">
    <property type="entry name" value="AA_dipeptidase"/>
    <property type="match status" value="1"/>
</dbReference>
<keyword evidence="2 9" id="KW-0645">Protease</keyword>
<comment type="function">
    <text evidence="9">Catalyzes hydrolysis of the D-alanyl-D-alanine dipeptide.</text>
</comment>
<evidence type="ECO:0000256" key="6">
    <source>
        <dbReference type="ARBA" id="ARBA00022997"/>
    </source>
</evidence>
<dbReference type="OrthoDB" id="9801430at2"/>
<dbReference type="InterPro" id="IPR000755">
    <property type="entry name" value="A_A_dipeptidase"/>
</dbReference>
<evidence type="ECO:0000256" key="4">
    <source>
        <dbReference type="ARBA" id="ARBA00022801"/>
    </source>
</evidence>
<dbReference type="PANTHER" id="PTHR43126">
    <property type="entry name" value="D-ALANYL-D-ALANINE DIPEPTIDASE"/>
    <property type="match status" value="1"/>
</dbReference>
<keyword evidence="6 9" id="KW-0224">Dipeptidase</keyword>
<dbReference type="GO" id="GO:0071555">
    <property type="term" value="P:cell wall organization"/>
    <property type="evidence" value="ECO:0007669"/>
    <property type="project" value="UniProtKB-KW"/>
</dbReference>
<dbReference type="GO" id="GO:0046872">
    <property type="term" value="F:metal ion binding"/>
    <property type="evidence" value="ECO:0007669"/>
    <property type="project" value="UniProtKB-KW"/>
</dbReference>
<keyword evidence="3" id="KW-0479">Metal-binding</keyword>
<dbReference type="RefSeq" id="WP_114031398.1">
    <property type="nucleotide sequence ID" value="NZ_QOIL01000015.1"/>
</dbReference>
<proteinExistence type="inferred from homology"/>
<dbReference type="AlphaFoldDB" id="A0A367FDW2"/>
<sequence>MILLSDPVISRIPVVESGEKLLDLRGIPALRLDPRLADAAGAYARLRLSVVDRLVTAQTLLPPELHFLVIEGFRPLELQKRYFDAHVDRLRTARPGHEPAWYRREAGRYISPPEVAPHVAGAAVDLTLCDADGNELWLGTQVNDTDTDACHTASTSISTDAAERRHILGEALEAAGLINYPTEWWHWCYGDRYWAYVTGASAARYGPLTLADL</sequence>
<dbReference type="GO" id="GO:0006508">
    <property type="term" value="P:proteolysis"/>
    <property type="evidence" value="ECO:0007669"/>
    <property type="project" value="UniProtKB-KW"/>
</dbReference>
<dbReference type="Gene3D" id="3.30.1380.10">
    <property type="match status" value="1"/>
</dbReference>
<keyword evidence="8 9" id="KW-0961">Cell wall biogenesis/degradation</keyword>
<dbReference type="EMBL" id="QOIL01000015">
    <property type="protein sequence ID" value="RCG27875.1"/>
    <property type="molecule type" value="Genomic_DNA"/>
</dbReference>
<dbReference type="GO" id="GO:0160237">
    <property type="term" value="F:D-Ala-D-Ala dipeptidase activity"/>
    <property type="evidence" value="ECO:0007669"/>
    <property type="project" value="UniProtKB-EC"/>
</dbReference>
<dbReference type="Proteomes" id="UP000253094">
    <property type="component" value="Unassembled WGS sequence"/>
</dbReference>
<evidence type="ECO:0000256" key="7">
    <source>
        <dbReference type="ARBA" id="ARBA00023049"/>
    </source>
</evidence>
<evidence type="ECO:0000256" key="1">
    <source>
        <dbReference type="ARBA" id="ARBA00001362"/>
    </source>
</evidence>
<dbReference type="GO" id="GO:0008237">
    <property type="term" value="F:metallopeptidase activity"/>
    <property type="evidence" value="ECO:0007669"/>
    <property type="project" value="UniProtKB-KW"/>
</dbReference>
<evidence type="ECO:0000256" key="3">
    <source>
        <dbReference type="ARBA" id="ARBA00022723"/>
    </source>
</evidence>
<dbReference type="SUPFAM" id="SSF55166">
    <property type="entry name" value="Hedgehog/DD-peptidase"/>
    <property type="match status" value="1"/>
</dbReference>
<gene>
    <name evidence="10" type="ORF">DQ384_25450</name>
</gene>
<comment type="caution">
    <text evidence="10">The sequence shown here is derived from an EMBL/GenBank/DDBJ whole genome shotgun (WGS) entry which is preliminary data.</text>
</comment>
<dbReference type="Pfam" id="PF01427">
    <property type="entry name" value="Peptidase_M15"/>
    <property type="match status" value="1"/>
</dbReference>
<dbReference type="PANTHER" id="PTHR43126:SF2">
    <property type="entry name" value="D-ALANYL-D-ALANINE DIPEPTIDASE"/>
    <property type="match status" value="1"/>
</dbReference>
<keyword evidence="7 9" id="KW-0482">Metalloprotease</keyword>
<keyword evidence="11" id="KW-1185">Reference proteome</keyword>
<keyword evidence="4 9" id="KW-0378">Hydrolase</keyword>
<evidence type="ECO:0000313" key="11">
    <source>
        <dbReference type="Proteomes" id="UP000253094"/>
    </source>
</evidence>
<evidence type="ECO:0000256" key="9">
    <source>
        <dbReference type="PIRNR" id="PIRNR026671"/>
    </source>
</evidence>
<name>A0A367FDW2_9ACTN</name>
<evidence type="ECO:0000256" key="5">
    <source>
        <dbReference type="ARBA" id="ARBA00022833"/>
    </source>
</evidence>
<evidence type="ECO:0000313" key="10">
    <source>
        <dbReference type="EMBL" id="RCG27875.1"/>
    </source>
</evidence>
<comment type="similarity">
    <text evidence="9">Belongs to the peptidase M15D family.</text>
</comment>
<keyword evidence="5" id="KW-0862">Zinc</keyword>